<feature type="transmembrane region" description="Helical" evidence="8">
    <location>
        <begin position="1015"/>
        <end position="1037"/>
    </location>
</feature>
<feature type="transmembrane region" description="Helical" evidence="8">
    <location>
        <begin position="244"/>
        <end position="259"/>
    </location>
</feature>
<dbReference type="Proteomes" id="UP000326939">
    <property type="component" value="Chromosome 16"/>
</dbReference>
<dbReference type="GO" id="GO:0009834">
    <property type="term" value="P:plant-type secondary cell wall biogenesis"/>
    <property type="evidence" value="ECO:0007669"/>
    <property type="project" value="TreeGrafter"/>
</dbReference>
<feature type="transmembrane region" description="Helical" evidence="8">
    <location>
        <begin position="484"/>
        <end position="504"/>
    </location>
</feature>
<evidence type="ECO:0000256" key="1">
    <source>
        <dbReference type="ARBA" id="ARBA00004141"/>
    </source>
</evidence>
<dbReference type="GO" id="GO:0005794">
    <property type="term" value="C:Golgi apparatus"/>
    <property type="evidence" value="ECO:0007669"/>
    <property type="project" value="UniProtKB-ARBA"/>
</dbReference>
<proteinExistence type="inferred from homology"/>
<dbReference type="InterPro" id="IPR015421">
    <property type="entry name" value="PyrdxlP-dep_Trfase_major"/>
</dbReference>
<feature type="transmembrane region" description="Helical" evidence="8">
    <location>
        <begin position="1117"/>
        <end position="1135"/>
    </location>
</feature>
<dbReference type="GO" id="GO:0010411">
    <property type="term" value="P:xyloglucan metabolic process"/>
    <property type="evidence" value="ECO:0007669"/>
    <property type="project" value="TreeGrafter"/>
</dbReference>
<feature type="transmembrane region" description="Helical" evidence="8">
    <location>
        <begin position="148"/>
        <end position="167"/>
    </location>
</feature>
<feature type="transmembrane region" description="Helical" evidence="8">
    <location>
        <begin position="384"/>
        <end position="402"/>
    </location>
</feature>
<dbReference type="GO" id="GO:0016407">
    <property type="term" value="F:acetyltransferase activity"/>
    <property type="evidence" value="ECO:0007669"/>
    <property type="project" value="TreeGrafter"/>
</dbReference>
<feature type="domain" description="Cas1p 10 TM acyl transferase" evidence="9">
    <location>
        <begin position="111"/>
        <end position="521"/>
    </location>
</feature>
<evidence type="ECO:0000259" key="10">
    <source>
        <dbReference type="Pfam" id="PF16399"/>
    </source>
</evidence>
<dbReference type="Pfam" id="PF16913">
    <property type="entry name" value="PUNUT"/>
    <property type="match status" value="1"/>
</dbReference>
<dbReference type="PANTHER" id="PTHR13533:SF47">
    <property type="entry name" value="PROTEIN REDUCED WALL ACETYLATION 3-RELATED"/>
    <property type="match status" value="1"/>
</dbReference>
<feature type="transmembrane region" description="Helical" evidence="8">
    <location>
        <begin position="1049"/>
        <end position="1067"/>
    </location>
</feature>
<gene>
    <name evidence="11" type="ORF">DKX38_025449</name>
</gene>
<feature type="domain" description="RNA helicase aquarius N-terminal" evidence="10">
    <location>
        <begin position="797"/>
        <end position="851"/>
    </location>
</feature>
<feature type="transmembrane region" description="Helical" evidence="8">
    <location>
        <begin position="298"/>
        <end position="324"/>
    </location>
</feature>
<comment type="caution">
    <text evidence="11">The sequence shown here is derived from an EMBL/GenBank/DDBJ whole genome shotgun (WGS) entry which is preliminary data.</text>
</comment>
<evidence type="ECO:0000256" key="3">
    <source>
        <dbReference type="ARBA" id="ARBA00022679"/>
    </source>
</evidence>
<dbReference type="InterPro" id="IPR015424">
    <property type="entry name" value="PyrdxlP-dep_Trfase"/>
</dbReference>
<dbReference type="Pfam" id="PF07779">
    <property type="entry name" value="Cas1_AcylT"/>
    <property type="match status" value="1"/>
</dbReference>
<accession>A0A5N5JUF3</accession>
<evidence type="ECO:0000259" key="9">
    <source>
        <dbReference type="Pfam" id="PF07779"/>
    </source>
</evidence>
<dbReference type="InterPro" id="IPR032174">
    <property type="entry name" value="Aquarius_N"/>
</dbReference>
<evidence type="ECO:0000256" key="6">
    <source>
        <dbReference type="ARBA" id="ARBA00023136"/>
    </source>
</evidence>
<feature type="transmembrane region" description="Helical" evidence="8">
    <location>
        <begin position="524"/>
        <end position="547"/>
    </location>
</feature>
<feature type="transmembrane region" description="Helical" evidence="8">
    <location>
        <begin position="1087"/>
        <end position="1105"/>
    </location>
</feature>
<reference evidence="12" key="1">
    <citation type="journal article" date="2019" name="Gigascience">
        <title>De novo genome assembly of the endangered Acer yangbiense, a plant species with extremely small populations endemic to Yunnan Province, China.</title>
        <authorList>
            <person name="Yang J."/>
            <person name="Wariss H.M."/>
            <person name="Tao L."/>
            <person name="Zhang R."/>
            <person name="Yun Q."/>
            <person name="Hollingsworth P."/>
            <person name="Dao Z."/>
            <person name="Luo G."/>
            <person name="Guo H."/>
            <person name="Ma Y."/>
            <person name="Sun W."/>
        </authorList>
    </citation>
    <scope>NUCLEOTIDE SEQUENCE [LARGE SCALE GENOMIC DNA]</scope>
    <source>
        <strain evidence="12">cv. br00</strain>
    </source>
</reference>
<feature type="transmembrane region" description="Helical" evidence="8">
    <location>
        <begin position="210"/>
        <end position="232"/>
    </location>
</feature>
<feature type="transmembrane region" description="Helical" evidence="8">
    <location>
        <begin position="1255"/>
        <end position="1278"/>
    </location>
</feature>
<keyword evidence="7" id="KW-0325">Glycoprotein</keyword>
<evidence type="ECO:0008006" key="13">
    <source>
        <dbReference type="Google" id="ProtNLM"/>
    </source>
</evidence>
<keyword evidence="12" id="KW-1185">Reference proteome</keyword>
<evidence type="ECO:0000256" key="5">
    <source>
        <dbReference type="ARBA" id="ARBA00022989"/>
    </source>
</evidence>
<feature type="transmembrane region" description="Helical" evidence="8">
    <location>
        <begin position="1176"/>
        <end position="1196"/>
    </location>
</feature>
<comment type="subcellular location">
    <subcellularLocation>
        <location evidence="1">Membrane</location>
        <topology evidence="1">Multi-pass membrane protein</topology>
    </subcellularLocation>
</comment>
<sequence>MPIPLDRSEMVVSGPITPGQVSFLLGFIPVFVAWIYSEFLEFRKTSSPPKVHSDNNLVDLDKVTIKEDDRAVLLEGGLPRSASSKFHSSAIKLNLIRFMTLEDSFLLENRATLRAMSEFGAVLLYFYICDRTNILGESTKSYNRDLFVFLYILLVIVSTMTSLRKHTDKSAFSGKSMLYLNRHQTEEWKGWMQVLFLMYHYFAAAEIYNAIRIFIAAYVWMTGFGNFSYYYIRKDFSLARFSQMMWRLNFFVAFCCIILDNDYMLYYICPMHTLFTLMVYGVLGIFNKHNENSSVMAVKILSSFLVVILIWEIPGVFDFLWSPLTFILGYSDPAKPDLPRLHEWHFRSGLDRYIWIIGMIYAYFHPNIEKWMEKLEESETKKKLSIKMGIIAVSVSVGYLWYEYIYKLDKVSYNKYHPYTSWIPITVYICLRNCTQQLRSFSSTLFAWLGKITLETYISQFHIWLRSDIPNGQPKWLLSVIPEYPLLNFMLTTAIYVLVSHRLFELTNTLKTVFVPTKDNKRLFYNFVAGAAISLCLYCAAVILLHIPHSQVSPALSCLKNEDQRGGYGEVFCWVYRDIIEWNKDTWKMMVRDLAQDIQQSTGLFRSDNVAFISCDEVLFRPTTAALSPHSLHFPFPVFLHKLPPISTIFLSHGFTLFLSQPAQAAPFGPASSLFFPLTFSSDRPPSPDLPHAALPLHLGLAFSPQWQPLPFSFFSKTPLQQPPRSHYSASTASNMHSPCQICAPAPATWKNWCLRVLTERKWLAPLPERGYSPYTSLCSFYVLIYFHFSLYSIVYRYLRPLVANVAVVAKCHLSALYRHEKGKLFAQLVDLLQFYERFEINDYLAPSCSQTPVIYSERRVRRKSLSPGRMPRAIAEYVSCANILLPRPGFPIYELCAAFRSLEVRHFDLLPEKGFEADLDAIAALADQNSKLCHGGSSGSAAPNHGLKENSFNYRFVYSACSNQLTSRLEHEYTELLYIYVFFPGKESKEASQPEHEKETNQPEIARKRSTAKWWLLMAVYSVLLLAGQSVAVLLGRLYFEKGGSSKWMGALVQPAGFPILLPFYLSQPKNPATRSSETNFPSNLVLASIYISCGLFLAMVSLLHSLGLKNLPVSIYSLVCTSQLGFNALFSFFLNSLKLTPFIINSLILLTISSTLLVFQDDAAESKHVYKREYALGFICTLGASAGYGLLLSLTQFAFQKVLKQETFKVVLDMTIYPSLAATIAVLAGLFASGEWKGLGTEMEGFKLGEASYCMTLIWTAISWQLFNIGCVGLIFEVSSVFSNVISAFGLPVVPVLAVFCFGDRMDGVKAIAMVVAMWGFLSYVYQHYLDDCELKKQNI</sequence>
<organism evidence="11 12">
    <name type="scientific">Salix brachista</name>
    <dbReference type="NCBI Taxonomy" id="2182728"/>
    <lineage>
        <taxon>Eukaryota</taxon>
        <taxon>Viridiplantae</taxon>
        <taxon>Streptophyta</taxon>
        <taxon>Embryophyta</taxon>
        <taxon>Tracheophyta</taxon>
        <taxon>Spermatophyta</taxon>
        <taxon>Magnoliopsida</taxon>
        <taxon>eudicotyledons</taxon>
        <taxon>Gunneridae</taxon>
        <taxon>Pentapetalae</taxon>
        <taxon>rosids</taxon>
        <taxon>fabids</taxon>
        <taxon>Malpighiales</taxon>
        <taxon>Salicaceae</taxon>
        <taxon>Saliceae</taxon>
        <taxon>Salix</taxon>
    </lineage>
</organism>
<dbReference type="PANTHER" id="PTHR13533">
    <property type="entry name" value="N-ACETYLNEURAMINATE 9-O-ACETYLTRANSFERASE"/>
    <property type="match status" value="1"/>
</dbReference>
<dbReference type="SUPFAM" id="SSF53383">
    <property type="entry name" value="PLP-dependent transferases"/>
    <property type="match status" value="1"/>
</dbReference>
<evidence type="ECO:0000256" key="2">
    <source>
        <dbReference type="ARBA" id="ARBA00010666"/>
    </source>
</evidence>
<feature type="transmembrane region" description="Helical" evidence="8">
    <location>
        <begin position="20"/>
        <end position="40"/>
    </location>
</feature>
<dbReference type="Pfam" id="PF16399">
    <property type="entry name" value="Aquarius_N_1st"/>
    <property type="match status" value="1"/>
</dbReference>
<keyword evidence="3" id="KW-0808">Transferase</keyword>
<evidence type="ECO:0000313" key="12">
    <source>
        <dbReference type="Proteomes" id="UP000326939"/>
    </source>
</evidence>
<keyword evidence="6 8" id="KW-0472">Membrane</keyword>
<keyword evidence="5 8" id="KW-1133">Transmembrane helix</keyword>
<feature type="transmembrane region" description="Helical" evidence="8">
    <location>
        <begin position="1311"/>
        <end position="1328"/>
    </location>
</feature>
<dbReference type="GO" id="GO:0016020">
    <property type="term" value="C:membrane"/>
    <property type="evidence" value="ECO:0007669"/>
    <property type="project" value="UniProtKB-SubCell"/>
</dbReference>
<feature type="transmembrane region" description="Helical" evidence="8">
    <location>
        <begin position="1216"/>
        <end position="1234"/>
    </location>
</feature>
<feature type="transmembrane region" description="Helical" evidence="8">
    <location>
        <begin position="1141"/>
        <end position="1161"/>
    </location>
</feature>
<evidence type="ECO:0000256" key="4">
    <source>
        <dbReference type="ARBA" id="ARBA00022692"/>
    </source>
</evidence>
<protein>
    <recommendedName>
        <fullName evidence="13">Cas1p 10 TM acyl transferase domain-containing protein</fullName>
    </recommendedName>
</protein>
<dbReference type="InterPro" id="IPR012419">
    <property type="entry name" value="Cas1_AcylTrans_dom"/>
</dbReference>
<evidence type="ECO:0000256" key="7">
    <source>
        <dbReference type="ARBA" id="ARBA00023180"/>
    </source>
</evidence>
<evidence type="ECO:0000256" key="8">
    <source>
        <dbReference type="SAM" id="Phobius"/>
    </source>
</evidence>
<dbReference type="GO" id="GO:0045492">
    <property type="term" value="P:xylan biosynthetic process"/>
    <property type="evidence" value="ECO:0007669"/>
    <property type="project" value="TreeGrafter"/>
</dbReference>
<keyword evidence="4 8" id="KW-0812">Transmembrane</keyword>
<feature type="transmembrane region" description="Helical" evidence="8">
    <location>
        <begin position="1284"/>
        <end position="1304"/>
    </location>
</feature>
<dbReference type="EMBL" id="VDCV01000016">
    <property type="protein sequence ID" value="KAB5521130.1"/>
    <property type="molecule type" value="Genomic_DNA"/>
</dbReference>
<dbReference type="Gene3D" id="3.40.640.10">
    <property type="entry name" value="Type I PLP-dependent aspartate aminotransferase-like (Major domain)"/>
    <property type="match status" value="1"/>
</dbReference>
<name>A0A5N5JUF3_9ROSI</name>
<feature type="transmembrane region" description="Helical" evidence="8">
    <location>
        <begin position="265"/>
        <end position="286"/>
    </location>
</feature>
<comment type="similarity">
    <text evidence="2">Belongs to the PC-esterase family. CASD1 subfamily.</text>
</comment>
<evidence type="ECO:0000313" key="11">
    <source>
        <dbReference type="EMBL" id="KAB5521130.1"/>
    </source>
</evidence>